<evidence type="ECO:0000256" key="6">
    <source>
        <dbReference type="ARBA" id="ARBA00023315"/>
    </source>
</evidence>
<feature type="domain" description="Palmitoyltransferase DHHC" evidence="8">
    <location>
        <begin position="99"/>
        <end position="234"/>
    </location>
</feature>
<evidence type="ECO:0000313" key="9">
    <source>
        <dbReference type="EMBL" id="CAI5449791.1"/>
    </source>
</evidence>
<organism evidence="9 10">
    <name type="scientific">Caenorhabditis angaria</name>
    <dbReference type="NCBI Taxonomy" id="860376"/>
    <lineage>
        <taxon>Eukaryota</taxon>
        <taxon>Metazoa</taxon>
        <taxon>Ecdysozoa</taxon>
        <taxon>Nematoda</taxon>
        <taxon>Chromadorea</taxon>
        <taxon>Rhabditida</taxon>
        <taxon>Rhabditina</taxon>
        <taxon>Rhabditomorpha</taxon>
        <taxon>Rhabditoidea</taxon>
        <taxon>Rhabditidae</taxon>
        <taxon>Peloderinae</taxon>
        <taxon>Caenorhabditis</taxon>
    </lineage>
</organism>
<accession>A0A9P1IS79</accession>
<feature type="transmembrane region" description="Helical" evidence="7">
    <location>
        <begin position="150"/>
        <end position="174"/>
    </location>
</feature>
<dbReference type="PANTHER" id="PTHR12246">
    <property type="entry name" value="PALMITOYLTRANSFERASE ZDHHC16"/>
    <property type="match status" value="1"/>
</dbReference>
<gene>
    <name evidence="9" type="ORF">CAMP_LOCUS12428</name>
</gene>
<keyword evidence="3 7" id="KW-0812">Transmembrane</keyword>
<feature type="transmembrane region" description="Helical" evidence="7">
    <location>
        <begin position="30"/>
        <end position="52"/>
    </location>
</feature>
<feature type="transmembrane region" description="Helical" evidence="7">
    <location>
        <begin position="58"/>
        <end position="81"/>
    </location>
</feature>
<proteinExistence type="inferred from homology"/>
<dbReference type="GO" id="GO:0019706">
    <property type="term" value="F:protein-cysteine S-palmitoyltransferase activity"/>
    <property type="evidence" value="ECO:0007669"/>
    <property type="project" value="UniProtKB-EC"/>
</dbReference>
<comment type="domain">
    <text evidence="7">The DHHC domain is required for palmitoyltransferase activity.</text>
</comment>
<dbReference type="OrthoDB" id="331948at2759"/>
<evidence type="ECO:0000256" key="7">
    <source>
        <dbReference type="RuleBase" id="RU079119"/>
    </source>
</evidence>
<keyword evidence="2 7" id="KW-0808">Transferase</keyword>
<comment type="similarity">
    <text evidence="7">Belongs to the DHHC palmitoyltransferase family.</text>
</comment>
<name>A0A9P1IS79_9PELO</name>
<dbReference type="InterPro" id="IPR039859">
    <property type="entry name" value="PFA4/ZDH16/20/ERF2-like"/>
</dbReference>
<evidence type="ECO:0000259" key="8">
    <source>
        <dbReference type="Pfam" id="PF01529"/>
    </source>
</evidence>
<dbReference type="EMBL" id="CANHGI010000004">
    <property type="protein sequence ID" value="CAI5449791.1"/>
    <property type="molecule type" value="Genomic_DNA"/>
</dbReference>
<dbReference type="Proteomes" id="UP001152747">
    <property type="component" value="Unassembled WGS sequence"/>
</dbReference>
<keyword evidence="4 7" id="KW-1133">Transmembrane helix</keyword>
<keyword evidence="5 7" id="KW-0472">Membrane</keyword>
<comment type="caution">
    <text evidence="9">The sequence shown here is derived from an EMBL/GenBank/DDBJ whole genome shotgun (WGS) entry which is preliminary data.</text>
</comment>
<feature type="transmembrane region" description="Helical" evidence="7">
    <location>
        <begin position="194"/>
        <end position="219"/>
    </location>
</feature>
<dbReference type="EC" id="2.3.1.225" evidence="7"/>
<evidence type="ECO:0000256" key="3">
    <source>
        <dbReference type="ARBA" id="ARBA00022692"/>
    </source>
</evidence>
<keyword evidence="6 7" id="KW-0012">Acyltransferase</keyword>
<comment type="catalytic activity">
    <reaction evidence="7">
        <text>L-cysteinyl-[protein] + hexadecanoyl-CoA = S-hexadecanoyl-L-cysteinyl-[protein] + CoA</text>
        <dbReference type="Rhea" id="RHEA:36683"/>
        <dbReference type="Rhea" id="RHEA-COMP:10131"/>
        <dbReference type="Rhea" id="RHEA-COMP:11032"/>
        <dbReference type="ChEBI" id="CHEBI:29950"/>
        <dbReference type="ChEBI" id="CHEBI:57287"/>
        <dbReference type="ChEBI" id="CHEBI:57379"/>
        <dbReference type="ChEBI" id="CHEBI:74151"/>
        <dbReference type="EC" id="2.3.1.225"/>
    </reaction>
</comment>
<dbReference type="Pfam" id="PF01529">
    <property type="entry name" value="DHHC"/>
    <property type="match status" value="1"/>
</dbReference>
<dbReference type="GO" id="GO:0016020">
    <property type="term" value="C:membrane"/>
    <property type="evidence" value="ECO:0007669"/>
    <property type="project" value="UniProtKB-SubCell"/>
</dbReference>
<evidence type="ECO:0000256" key="1">
    <source>
        <dbReference type="ARBA" id="ARBA00004141"/>
    </source>
</evidence>
<dbReference type="AlphaFoldDB" id="A0A9P1IS79"/>
<comment type="subcellular location">
    <subcellularLocation>
        <location evidence="1">Membrane</location>
        <topology evidence="1">Multi-pass membrane protein</topology>
    </subcellularLocation>
</comment>
<reference evidence="9" key="1">
    <citation type="submission" date="2022-11" db="EMBL/GenBank/DDBJ databases">
        <authorList>
            <person name="Kikuchi T."/>
        </authorList>
    </citation>
    <scope>NUCLEOTIDE SEQUENCE</scope>
    <source>
        <strain evidence="9">PS1010</strain>
    </source>
</reference>
<sequence>MKEAPNWEAAEMEIGEVSVFRRTFHWGTGFAYIVITIVGSVTTFFSSQWLRIDTIEGFLNLIVFLTWNFLTMMNLFSASYFGPGYVRRNWRPKNGEHEEYLQFCQPCQGFKVARSHHCSKCNRCCMKMDHHCPWINNCVGHRNHGFFIRFLFFAIIGCIHALIIDFNAGYYAMFAGWYLRYGNGTEPIIILTPVSFIALIMALALAMAITIALTILLAAQMKYVVKNMNAIEEYIDGKAKNIRKNMAEYEQEEESERIPEWIYPYDLGWKTNVRQVFGSFLDSRTPGNGTWWPVRDDCNQFTLTTEQLMQKQLKRDRAKELEITESFSARFCAPMRFGWRVFVRQPIVEGKMLRVTEGEKIVGTRGTQGWIYCYRQTNSAEKGWVPMACTNYRPPTKNEEKKEN</sequence>
<protein>
    <recommendedName>
        <fullName evidence="7">Palmitoyltransferase</fullName>
        <ecNumber evidence="7">2.3.1.225</ecNumber>
    </recommendedName>
</protein>
<evidence type="ECO:0000256" key="4">
    <source>
        <dbReference type="ARBA" id="ARBA00022989"/>
    </source>
</evidence>
<dbReference type="PROSITE" id="PS50216">
    <property type="entry name" value="DHHC"/>
    <property type="match status" value="1"/>
</dbReference>
<dbReference type="InterPro" id="IPR001594">
    <property type="entry name" value="Palmitoyltrfase_DHHC"/>
</dbReference>
<evidence type="ECO:0000256" key="2">
    <source>
        <dbReference type="ARBA" id="ARBA00022679"/>
    </source>
</evidence>
<evidence type="ECO:0000256" key="5">
    <source>
        <dbReference type="ARBA" id="ARBA00023136"/>
    </source>
</evidence>
<keyword evidence="10" id="KW-1185">Reference proteome</keyword>
<evidence type="ECO:0000313" key="10">
    <source>
        <dbReference type="Proteomes" id="UP001152747"/>
    </source>
</evidence>